<sequence>MINTTKQIDDRISGGRLGYMVGMRESKKRTYDDGCAAAHALDLVGERWALLVVRELLLGPKRFTDLRAGLPGASPNVLSQRLRELEGAGILRRRKLPPPAASRVYELTGWGEELEPVIVRLGRWGARSPSKPRDAALGVDSLVLSFRTMFDPRAAEGFRASYELRFGEDRFHAVVDDGRFEISRGSANGPDAIVEADSDTLAGLIYAGRPLAEAEEAGDLKIEGDRSAVERFLGLFPLPEPAPPAEA</sequence>
<accession>A0A6J4PPJ9</accession>
<keyword evidence="3" id="KW-0804">Transcription</keyword>
<dbReference type="SUPFAM" id="SSF46785">
    <property type="entry name" value="Winged helix' DNA-binding domain"/>
    <property type="match status" value="1"/>
</dbReference>
<dbReference type="GO" id="GO:0003677">
    <property type="term" value="F:DNA binding"/>
    <property type="evidence" value="ECO:0007669"/>
    <property type="project" value="UniProtKB-KW"/>
</dbReference>
<keyword evidence="2" id="KW-0238">DNA-binding</keyword>
<dbReference type="CDD" id="cd00090">
    <property type="entry name" value="HTH_ARSR"/>
    <property type="match status" value="1"/>
</dbReference>
<reference evidence="5" key="1">
    <citation type="submission" date="2020-02" db="EMBL/GenBank/DDBJ databases">
        <authorList>
            <person name="Meier V. D."/>
        </authorList>
    </citation>
    <scope>NUCLEOTIDE SEQUENCE</scope>
    <source>
        <strain evidence="5">AVDCRST_MAG03</strain>
    </source>
</reference>
<dbReference type="InterPro" id="IPR002577">
    <property type="entry name" value="HTH_HxlR"/>
</dbReference>
<dbReference type="InterPro" id="IPR036527">
    <property type="entry name" value="SCP2_sterol-bd_dom_sf"/>
</dbReference>
<dbReference type="Pfam" id="PF14864">
    <property type="entry name" value="Alkyl_sulf_C"/>
    <property type="match status" value="1"/>
</dbReference>
<evidence type="ECO:0000256" key="1">
    <source>
        <dbReference type="ARBA" id="ARBA00023015"/>
    </source>
</evidence>
<dbReference type="SUPFAM" id="SSF55718">
    <property type="entry name" value="SCP-like"/>
    <property type="match status" value="1"/>
</dbReference>
<dbReference type="AlphaFoldDB" id="A0A6J4PPJ9"/>
<evidence type="ECO:0000313" key="5">
    <source>
        <dbReference type="EMBL" id="CAA9418335.1"/>
    </source>
</evidence>
<dbReference type="InterPro" id="IPR036390">
    <property type="entry name" value="WH_DNA-bd_sf"/>
</dbReference>
<keyword evidence="1" id="KW-0805">Transcription regulation</keyword>
<dbReference type="Pfam" id="PF01638">
    <property type="entry name" value="HxlR"/>
    <property type="match status" value="1"/>
</dbReference>
<dbReference type="InterPro" id="IPR011991">
    <property type="entry name" value="ArsR-like_HTH"/>
</dbReference>
<dbReference type="PANTHER" id="PTHR33204:SF18">
    <property type="entry name" value="TRANSCRIPTIONAL REGULATORY PROTEIN"/>
    <property type="match status" value="1"/>
</dbReference>
<name>A0A6J4PPJ9_9ACTN</name>
<organism evidence="5">
    <name type="scientific">uncultured Rubrobacteraceae bacterium</name>
    <dbReference type="NCBI Taxonomy" id="349277"/>
    <lineage>
        <taxon>Bacteria</taxon>
        <taxon>Bacillati</taxon>
        <taxon>Actinomycetota</taxon>
        <taxon>Rubrobacteria</taxon>
        <taxon>Rubrobacterales</taxon>
        <taxon>Rubrobacteraceae</taxon>
        <taxon>environmental samples</taxon>
    </lineage>
</organism>
<feature type="domain" description="HTH hxlR-type" evidence="4">
    <location>
        <begin position="35"/>
        <end position="133"/>
    </location>
</feature>
<evidence type="ECO:0000259" key="4">
    <source>
        <dbReference type="PROSITE" id="PS51118"/>
    </source>
</evidence>
<dbReference type="Gene3D" id="3.30.1050.10">
    <property type="entry name" value="SCP2 sterol-binding domain"/>
    <property type="match status" value="1"/>
</dbReference>
<dbReference type="PROSITE" id="PS51118">
    <property type="entry name" value="HTH_HXLR"/>
    <property type="match status" value="1"/>
</dbReference>
<evidence type="ECO:0000256" key="2">
    <source>
        <dbReference type="ARBA" id="ARBA00023125"/>
    </source>
</evidence>
<gene>
    <name evidence="5" type="ORF">AVDCRST_MAG03-2359</name>
</gene>
<dbReference type="InterPro" id="IPR036388">
    <property type="entry name" value="WH-like_DNA-bd_sf"/>
</dbReference>
<evidence type="ECO:0000256" key="3">
    <source>
        <dbReference type="ARBA" id="ARBA00023163"/>
    </source>
</evidence>
<dbReference type="EMBL" id="CADCUT010000146">
    <property type="protein sequence ID" value="CAA9418335.1"/>
    <property type="molecule type" value="Genomic_DNA"/>
</dbReference>
<proteinExistence type="predicted"/>
<dbReference type="InterPro" id="IPR029229">
    <property type="entry name" value="Alkyl_sulf_C"/>
</dbReference>
<dbReference type="PANTHER" id="PTHR33204">
    <property type="entry name" value="TRANSCRIPTIONAL REGULATOR, MARR FAMILY"/>
    <property type="match status" value="1"/>
</dbReference>
<protein>
    <submittedName>
        <fullName evidence="5">Transcriptional regulator, HxlR family</fullName>
    </submittedName>
</protein>
<dbReference type="Gene3D" id="1.10.10.10">
    <property type="entry name" value="Winged helix-like DNA-binding domain superfamily/Winged helix DNA-binding domain"/>
    <property type="match status" value="1"/>
</dbReference>